<dbReference type="EMBL" id="QFOT01000017">
    <property type="protein sequence ID" value="PZP56711.1"/>
    <property type="molecule type" value="Genomic_DNA"/>
</dbReference>
<keyword evidence="1" id="KW-1133">Transmembrane helix</keyword>
<dbReference type="InterPro" id="IPR045584">
    <property type="entry name" value="Pilin-like"/>
</dbReference>
<evidence type="ECO:0000256" key="1">
    <source>
        <dbReference type="SAM" id="Phobius"/>
    </source>
</evidence>
<dbReference type="AlphaFoldDB" id="A0A2W5FLA3"/>
<sequence length="250" mass="26715">MTFTPSTQRGFTLVELSIVMIIIGLLIGGVLKGQELIENAKAKRIMADVKAYQSSILVFKDSFSYLPGDIPYPETLLPKCSGTPSCVSSGGNGDSFIGTKNVSNWSHNNQSAIGSEPSKFWIHLMAADLVSGVSGRNVAEWGELYPASPMGGGFQVAHIYETGANQASGHYLILRLMPTGDPHPTTPDSAVLKPRIAEMLDARYDNSIPNTGSIITDAGTGDGCWAISNNVITFNTASGQRTCISAFQFY</sequence>
<protein>
    <recommendedName>
        <fullName evidence="4">Prepilin-type N-terminal cleavage/methylation domain-containing protein</fullName>
    </recommendedName>
</protein>
<dbReference type="PROSITE" id="PS00409">
    <property type="entry name" value="PROKAR_NTER_METHYL"/>
    <property type="match status" value="1"/>
</dbReference>
<dbReference type="NCBIfam" id="TIGR02532">
    <property type="entry name" value="IV_pilin_GFxxxE"/>
    <property type="match status" value="1"/>
</dbReference>
<proteinExistence type="predicted"/>
<evidence type="ECO:0008006" key="4">
    <source>
        <dbReference type="Google" id="ProtNLM"/>
    </source>
</evidence>
<reference evidence="2 3" key="1">
    <citation type="submission" date="2017-08" db="EMBL/GenBank/DDBJ databases">
        <title>Infants hospitalized years apart are colonized by the same room-sourced microbial strains.</title>
        <authorList>
            <person name="Brooks B."/>
            <person name="Olm M.R."/>
            <person name="Firek B.A."/>
            <person name="Baker R."/>
            <person name="Thomas B.C."/>
            <person name="Morowitz M.J."/>
            <person name="Banfield J.F."/>
        </authorList>
    </citation>
    <scope>NUCLEOTIDE SEQUENCE [LARGE SCALE GENOMIC DNA]</scope>
    <source>
        <strain evidence="2">S2_006_000_R2_64</strain>
    </source>
</reference>
<keyword evidence="1" id="KW-0472">Membrane</keyword>
<keyword evidence="1" id="KW-0812">Transmembrane</keyword>
<evidence type="ECO:0000313" key="3">
    <source>
        <dbReference type="Proteomes" id="UP000249739"/>
    </source>
</evidence>
<dbReference type="Proteomes" id="UP000249739">
    <property type="component" value="Unassembled WGS sequence"/>
</dbReference>
<dbReference type="InterPro" id="IPR012902">
    <property type="entry name" value="N_methyl_site"/>
</dbReference>
<accession>A0A2W5FLA3</accession>
<evidence type="ECO:0000313" key="2">
    <source>
        <dbReference type="EMBL" id="PZP56711.1"/>
    </source>
</evidence>
<feature type="transmembrane region" description="Helical" evidence="1">
    <location>
        <begin position="12"/>
        <end position="31"/>
    </location>
</feature>
<name>A0A2W5FLA3_9BACT</name>
<gene>
    <name evidence="2" type="ORF">DI586_02775</name>
</gene>
<organism evidence="2 3">
    <name type="scientific">Micavibrio aeruginosavorus</name>
    <dbReference type="NCBI Taxonomy" id="349221"/>
    <lineage>
        <taxon>Bacteria</taxon>
        <taxon>Pseudomonadati</taxon>
        <taxon>Bdellovibrionota</taxon>
        <taxon>Bdellovibrionia</taxon>
        <taxon>Bdellovibrionales</taxon>
        <taxon>Pseudobdellovibrionaceae</taxon>
        <taxon>Micavibrio</taxon>
    </lineage>
</organism>
<comment type="caution">
    <text evidence="2">The sequence shown here is derived from an EMBL/GenBank/DDBJ whole genome shotgun (WGS) entry which is preliminary data.</text>
</comment>
<dbReference type="SUPFAM" id="SSF54523">
    <property type="entry name" value="Pili subunits"/>
    <property type="match status" value="1"/>
</dbReference>
<dbReference type="Pfam" id="PF07963">
    <property type="entry name" value="N_methyl"/>
    <property type="match status" value="1"/>
</dbReference>